<keyword evidence="3" id="KW-1185">Reference proteome</keyword>
<keyword evidence="1" id="KW-0812">Transmembrane</keyword>
<evidence type="ECO:0000256" key="1">
    <source>
        <dbReference type="SAM" id="Phobius"/>
    </source>
</evidence>
<dbReference type="InterPro" id="IPR025489">
    <property type="entry name" value="DUF4381"/>
</dbReference>
<dbReference type="EMBL" id="JAEQNC010000003">
    <property type="protein sequence ID" value="MBL0371531.1"/>
    <property type="molecule type" value="Genomic_DNA"/>
</dbReference>
<name>A0A936YNI2_9HYPH</name>
<evidence type="ECO:0000313" key="3">
    <source>
        <dbReference type="Proteomes" id="UP000633219"/>
    </source>
</evidence>
<organism evidence="2 3">
    <name type="scientific">Rhizobium setariae</name>
    <dbReference type="NCBI Taxonomy" id="2801340"/>
    <lineage>
        <taxon>Bacteria</taxon>
        <taxon>Pseudomonadati</taxon>
        <taxon>Pseudomonadota</taxon>
        <taxon>Alphaproteobacteria</taxon>
        <taxon>Hyphomicrobiales</taxon>
        <taxon>Rhizobiaceae</taxon>
        <taxon>Rhizobium/Agrobacterium group</taxon>
        <taxon>Rhizobium</taxon>
    </lineage>
</organism>
<keyword evidence="1" id="KW-1133">Transmembrane helix</keyword>
<dbReference type="RefSeq" id="WP_201654517.1">
    <property type="nucleotide sequence ID" value="NZ_JAEQNC010000003.1"/>
</dbReference>
<dbReference type="Proteomes" id="UP000633219">
    <property type="component" value="Unassembled WGS sequence"/>
</dbReference>
<dbReference type="Pfam" id="PF14316">
    <property type="entry name" value="DUF4381"/>
    <property type="match status" value="1"/>
</dbReference>
<dbReference type="AlphaFoldDB" id="A0A936YNI2"/>
<proteinExistence type="predicted"/>
<comment type="caution">
    <text evidence="2">The sequence shown here is derived from an EMBL/GenBank/DDBJ whole genome shotgun (WGS) entry which is preliminary data.</text>
</comment>
<sequence length="170" mass="18920">MATDGLVDSTTDAALKSLNDIVLPLPVSYMPQTWSWAALGAVLVALVALASWRWLRRWRANRYRREALAALEALGRQSMAQTATDRFGQQLAELLKRTALAAWPREEVAKLSGDDWAAFLAQHATSPHDEVLGPLVDDREYRPASQPSGEERARLIDAARKWIESHHVPA</sequence>
<evidence type="ECO:0000313" key="2">
    <source>
        <dbReference type="EMBL" id="MBL0371531.1"/>
    </source>
</evidence>
<reference evidence="2" key="1">
    <citation type="submission" date="2021-01" db="EMBL/GenBank/DDBJ databases">
        <title>Rhizobium sp. strain KVB221 16S ribosomal RNA gene Genome sequencing and assembly.</title>
        <authorList>
            <person name="Kang M."/>
        </authorList>
    </citation>
    <scope>NUCLEOTIDE SEQUENCE</scope>
    <source>
        <strain evidence="2">KVB221</strain>
    </source>
</reference>
<keyword evidence="1" id="KW-0472">Membrane</keyword>
<protein>
    <submittedName>
        <fullName evidence="2">DUF4381 domain-containing protein</fullName>
    </submittedName>
</protein>
<accession>A0A936YNI2</accession>
<feature type="transmembrane region" description="Helical" evidence="1">
    <location>
        <begin position="34"/>
        <end position="55"/>
    </location>
</feature>
<gene>
    <name evidence="2" type="ORF">JJB09_05780</name>
</gene>